<gene>
    <name evidence="1" type="ORF">EFK50_17340</name>
</gene>
<dbReference type="RefSeq" id="WP_123228852.1">
    <property type="nucleotide sequence ID" value="NZ_RJSE01000008.1"/>
</dbReference>
<proteinExistence type="predicted"/>
<comment type="caution">
    <text evidence="1">The sequence shown here is derived from an EMBL/GenBank/DDBJ whole genome shotgun (WGS) entry which is preliminary data.</text>
</comment>
<name>A0A3N0CDK3_9ACTN</name>
<keyword evidence="2" id="KW-1185">Reference proteome</keyword>
<dbReference type="AlphaFoldDB" id="A0A3N0CDK3"/>
<evidence type="ECO:0000313" key="2">
    <source>
        <dbReference type="Proteomes" id="UP000267128"/>
    </source>
</evidence>
<evidence type="ECO:0000313" key="1">
    <source>
        <dbReference type="EMBL" id="RNL61136.1"/>
    </source>
</evidence>
<organism evidence="1 2">
    <name type="scientific">Nocardioides marmoriginsengisoli</name>
    <dbReference type="NCBI Taxonomy" id="661483"/>
    <lineage>
        <taxon>Bacteria</taxon>
        <taxon>Bacillati</taxon>
        <taxon>Actinomycetota</taxon>
        <taxon>Actinomycetes</taxon>
        <taxon>Propionibacteriales</taxon>
        <taxon>Nocardioidaceae</taxon>
        <taxon>Nocardioides</taxon>
    </lineage>
</organism>
<reference evidence="1 2" key="1">
    <citation type="submission" date="2018-11" db="EMBL/GenBank/DDBJ databases">
        <authorList>
            <person name="Li F."/>
        </authorList>
    </citation>
    <scope>NUCLEOTIDE SEQUENCE [LARGE SCALE GENOMIC DNA]</scope>
    <source>
        <strain evidence="1 2">Gsoil 097</strain>
    </source>
</reference>
<accession>A0A3N0CDK3</accession>
<dbReference type="Proteomes" id="UP000267128">
    <property type="component" value="Unassembled WGS sequence"/>
</dbReference>
<protein>
    <submittedName>
        <fullName evidence="1">Uncharacterized protein</fullName>
    </submittedName>
</protein>
<sequence length="147" mass="15145">MSNDWRTDLADAVARGLAQDGPDAVGESLRSAVDALADHPDAEVAPWCPPVPILGVVACASGSLGVLLRTDGRVTVHLAAGEGALHEQVRSAVEDGVLVAAGAPPEDVPTRDLLRRAGITAPAWFSGSGFTEDDLLRACGFLLTAPR</sequence>
<dbReference type="OrthoDB" id="9814308at2"/>
<dbReference type="EMBL" id="RJSE01000008">
    <property type="protein sequence ID" value="RNL61136.1"/>
    <property type="molecule type" value="Genomic_DNA"/>
</dbReference>